<accession>A0A0F9AYC3</accession>
<proteinExistence type="predicted"/>
<name>A0A0F9AYC3_9ZZZZ</name>
<dbReference type="PROSITE" id="PS51459">
    <property type="entry name" value="FIDO"/>
    <property type="match status" value="1"/>
</dbReference>
<dbReference type="EMBL" id="LAZR01040372">
    <property type="protein sequence ID" value="KKL14644.1"/>
    <property type="molecule type" value="Genomic_DNA"/>
</dbReference>
<dbReference type="AlphaFoldDB" id="A0A0F9AYC3"/>
<dbReference type="Pfam" id="PF02661">
    <property type="entry name" value="Fic"/>
    <property type="match status" value="1"/>
</dbReference>
<evidence type="ECO:0000313" key="2">
    <source>
        <dbReference type="EMBL" id="KKL14644.1"/>
    </source>
</evidence>
<feature type="domain" description="Fido" evidence="1">
    <location>
        <begin position="69"/>
        <end position="177"/>
    </location>
</feature>
<evidence type="ECO:0000259" key="1">
    <source>
        <dbReference type="PROSITE" id="PS51459"/>
    </source>
</evidence>
<gene>
    <name evidence="2" type="ORF">LCGC14_2513570</name>
</gene>
<comment type="caution">
    <text evidence="2">The sequence shown here is derived from an EMBL/GenBank/DDBJ whole genome shotgun (WGS) entry which is preliminary data.</text>
</comment>
<dbReference type="Gene3D" id="1.10.3290.10">
    <property type="entry name" value="Fido-like domain"/>
    <property type="match status" value="1"/>
</dbReference>
<dbReference type="InterPro" id="IPR036597">
    <property type="entry name" value="Fido-like_dom_sf"/>
</dbReference>
<sequence>MGDDYRSNNGGGVYVLTEGKEGDIMNLTPAQVEKLVKWAAQECEWQMSGEQSVARLVEAYFYLAEVGIVTASTIIELGFIVEPSLNTPSHWRTVNVRVGMSVKPKWENVQRLMEIWLEDISDSGAYSPTEMFEDFEEIHPFRDGNGRVGALLFNWWSDTYAPDDLQFPPNLWNDPRR</sequence>
<reference evidence="2" key="1">
    <citation type="journal article" date="2015" name="Nature">
        <title>Complex archaea that bridge the gap between prokaryotes and eukaryotes.</title>
        <authorList>
            <person name="Spang A."/>
            <person name="Saw J.H."/>
            <person name="Jorgensen S.L."/>
            <person name="Zaremba-Niedzwiedzka K."/>
            <person name="Martijn J."/>
            <person name="Lind A.E."/>
            <person name="van Eijk R."/>
            <person name="Schleper C."/>
            <person name="Guy L."/>
            <person name="Ettema T.J."/>
        </authorList>
    </citation>
    <scope>NUCLEOTIDE SEQUENCE</scope>
</reference>
<dbReference type="SUPFAM" id="SSF140931">
    <property type="entry name" value="Fic-like"/>
    <property type="match status" value="1"/>
</dbReference>
<dbReference type="InterPro" id="IPR003812">
    <property type="entry name" value="Fido"/>
</dbReference>
<protein>
    <recommendedName>
        <fullName evidence="1">Fido domain-containing protein</fullName>
    </recommendedName>
</protein>
<organism evidence="2">
    <name type="scientific">marine sediment metagenome</name>
    <dbReference type="NCBI Taxonomy" id="412755"/>
    <lineage>
        <taxon>unclassified sequences</taxon>
        <taxon>metagenomes</taxon>
        <taxon>ecological metagenomes</taxon>
    </lineage>
</organism>